<dbReference type="InterPro" id="IPR003870">
    <property type="entry name" value="DUF222"/>
</dbReference>
<evidence type="ECO:0000259" key="2">
    <source>
        <dbReference type="Pfam" id="PF02720"/>
    </source>
</evidence>
<feature type="region of interest" description="Disordered" evidence="1">
    <location>
        <begin position="246"/>
        <end position="265"/>
    </location>
</feature>
<feature type="domain" description="DUF222" evidence="2">
    <location>
        <begin position="151"/>
        <end position="392"/>
    </location>
</feature>
<gene>
    <name evidence="3" type="ORF">EUA06_08300</name>
</gene>
<proteinExistence type="predicted"/>
<evidence type="ECO:0000256" key="1">
    <source>
        <dbReference type="SAM" id="MobiDB-lite"/>
    </source>
</evidence>
<evidence type="ECO:0000313" key="4">
    <source>
        <dbReference type="Proteomes" id="UP000291838"/>
    </source>
</evidence>
<accession>A0A4Q2RV25</accession>
<dbReference type="Proteomes" id="UP000291838">
    <property type="component" value="Unassembled WGS sequence"/>
</dbReference>
<dbReference type="AlphaFoldDB" id="A0A4Q2RV25"/>
<organism evidence="3 4">
    <name type="scientific">Nocardioides glacieisoli</name>
    <dbReference type="NCBI Taxonomy" id="1168730"/>
    <lineage>
        <taxon>Bacteria</taxon>
        <taxon>Bacillati</taxon>
        <taxon>Actinomycetota</taxon>
        <taxon>Actinomycetes</taxon>
        <taxon>Propionibacteriales</taxon>
        <taxon>Nocardioidaceae</taxon>
        <taxon>Nocardioides</taxon>
    </lineage>
</organism>
<evidence type="ECO:0000313" key="3">
    <source>
        <dbReference type="EMBL" id="RYB91323.1"/>
    </source>
</evidence>
<sequence>MGRSSSTKRSSSANRNFIEHSETSAGVATYAVRCGLAPTRRCVIVGGSNRVESRRTKAASGTDPTVGPSCLSGVMHLTTALEELTEAELLDHADEVARTQRECEAQVLRIAGQVAILNNPDTLDPEVSALPGRERVRRFGGVGTPDVSEFAAVTLGARLGLSSGSAHSLMADALDLMIRLPQLWRRVEALEVKASYARFVARRTRDLTAEQASYVDERAAEPADGRIPWSRFEDLVTGLVVASDPEAAAQKERDNAERQVANPTRSTDDGMRGFFIRAPFPVIALFDARVQWFADILASLGDTDDRDRRRVKAIVILANPHAAVALIEAFVQWRDGDPEKPDLDWATVMPSVTLHVHTYAGAEPTGTARAEGHGPVTEEWVRTHLGPHARFTIRPALDIEGQAPVDAYEIPDRHRQALHLMTPADTFPWGVSTSRDQQIDHTEPYRSGGPPGQSRVGNYGPMTTFHHRIKTHGAWEVRQPFPGIYVWRDPHGATYVVDHTGTRRLADVGWRSPAEARLEQVLFSLAA</sequence>
<dbReference type="Pfam" id="PF02720">
    <property type="entry name" value="DUF222"/>
    <property type="match status" value="1"/>
</dbReference>
<reference evidence="3 4" key="1">
    <citation type="submission" date="2019-01" db="EMBL/GenBank/DDBJ databases">
        <title>Novel species of Nocardioides.</title>
        <authorList>
            <person name="Liu Q."/>
            <person name="Xin Y.-H."/>
        </authorList>
    </citation>
    <scope>NUCLEOTIDE SEQUENCE [LARGE SCALE GENOMIC DNA]</scope>
    <source>
        <strain evidence="3 4">HLT3-15</strain>
    </source>
</reference>
<dbReference type="OrthoDB" id="3799569at2"/>
<keyword evidence="4" id="KW-1185">Reference proteome</keyword>
<dbReference type="EMBL" id="SDWS01000003">
    <property type="protein sequence ID" value="RYB91323.1"/>
    <property type="molecule type" value="Genomic_DNA"/>
</dbReference>
<name>A0A4Q2RV25_9ACTN</name>
<protein>
    <submittedName>
        <fullName evidence="3">DUF222 domain-containing protein</fullName>
    </submittedName>
</protein>
<comment type="caution">
    <text evidence="3">The sequence shown here is derived from an EMBL/GenBank/DDBJ whole genome shotgun (WGS) entry which is preliminary data.</text>
</comment>